<name>U2ZWU2_9SPHN</name>
<evidence type="ECO:0000313" key="2">
    <source>
        <dbReference type="EMBL" id="GAD49819.1"/>
    </source>
</evidence>
<reference evidence="2 3" key="1">
    <citation type="submission" date="2013-09" db="EMBL/GenBank/DDBJ databases">
        <title>Whole genome shotgun sequence of Novosphingobium tardaugens NBRC 16725.</title>
        <authorList>
            <person name="Isaki S."/>
            <person name="Hosoyama A."/>
            <person name="Tsuchikane K."/>
            <person name="Katsumata H."/>
            <person name="Ando Y."/>
            <person name="Yamazaki S."/>
            <person name="Fujita N."/>
        </authorList>
    </citation>
    <scope>NUCLEOTIDE SEQUENCE [LARGE SCALE GENOMIC DNA]</scope>
    <source>
        <strain evidence="2 3">NBRC 16725</strain>
    </source>
</reference>
<dbReference type="RefSeq" id="WP_021690724.1">
    <property type="nucleotide sequence ID" value="NZ_BASZ01000006.1"/>
</dbReference>
<comment type="similarity">
    <text evidence="1">Belongs to the enoyl-CoA hydratase/isomerase family.</text>
</comment>
<dbReference type="EMBL" id="BASZ01000006">
    <property type="protein sequence ID" value="GAD49819.1"/>
    <property type="molecule type" value="Genomic_DNA"/>
</dbReference>
<keyword evidence="3" id="KW-1185">Reference proteome</keyword>
<dbReference type="Gene3D" id="1.10.12.10">
    <property type="entry name" value="Lyase 2-enoyl-coa Hydratase, Chain A, domain 2"/>
    <property type="match status" value="1"/>
</dbReference>
<dbReference type="eggNOG" id="COG1024">
    <property type="taxonomic scope" value="Bacteria"/>
</dbReference>
<protein>
    <submittedName>
        <fullName evidence="2">Putative enoyl-CoA hydratase</fullName>
    </submittedName>
</protein>
<dbReference type="InterPro" id="IPR014748">
    <property type="entry name" value="Enoyl-CoA_hydra_C"/>
</dbReference>
<dbReference type="SUPFAM" id="SSF52096">
    <property type="entry name" value="ClpP/crotonase"/>
    <property type="match status" value="1"/>
</dbReference>
<dbReference type="Proteomes" id="UP000016568">
    <property type="component" value="Unassembled WGS sequence"/>
</dbReference>
<comment type="caution">
    <text evidence="2">The sequence shown here is derived from an EMBL/GenBank/DDBJ whole genome shotgun (WGS) entry which is preliminary data.</text>
</comment>
<dbReference type="AlphaFoldDB" id="U2ZWU2"/>
<evidence type="ECO:0000313" key="3">
    <source>
        <dbReference type="Proteomes" id="UP000016568"/>
    </source>
</evidence>
<proteinExistence type="inferred from homology"/>
<dbReference type="Pfam" id="PF00378">
    <property type="entry name" value="ECH_1"/>
    <property type="match status" value="1"/>
</dbReference>
<dbReference type="PANTHER" id="PTHR43459:SF1">
    <property type="entry name" value="EG:BACN32G11.4 PROTEIN"/>
    <property type="match status" value="1"/>
</dbReference>
<dbReference type="InterPro" id="IPR001753">
    <property type="entry name" value="Enoyl-CoA_hydra/iso"/>
</dbReference>
<evidence type="ECO:0000256" key="1">
    <source>
        <dbReference type="ARBA" id="ARBA00005254"/>
    </source>
</evidence>
<dbReference type="GO" id="GO:0003824">
    <property type="term" value="F:catalytic activity"/>
    <property type="evidence" value="ECO:0007669"/>
    <property type="project" value="UniProtKB-ARBA"/>
</dbReference>
<organism evidence="2 3">
    <name type="scientific">Caenibius tardaugens NBRC 16725</name>
    <dbReference type="NCBI Taxonomy" id="1219035"/>
    <lineage>
        <taxon>Bacteria</taxon>
        <taxon>Pseudomonadati</taxon>
        <taxon>Pseudomonadota</taxon>
        <taxon>Alphaproteobacteria</taxon>
        <taxon>Sphingomonadales</taxon>
        <taxon>Erythrobacteraceae</taxon>
        <taxon>Caenibius</taxon>
    </lineage>
</organism>
<dbReference type="PANTHER" id="PTHR43459">
    <property type="entry name" value="ENOYL-COA HYDRATASE"/>
    <property type="match status" value="1"/>
</dbReference>
<dbReference type="Gene3D" id="3.90.226.10">
    <property type="entry name" value="2-enoyl-CoA Hydratase, Chain A, domain 1"/>
    <property type="match status" value="1"/>
</dbReference>
<sequence>MTLLVEKVAGVAIVTLNRPDRLNALTMGMLDELMASLQGLASDARVRAVLLKGAGRGFCAGYDLSGGEDEREPHDPLPEEAAAHMMVHSQIPTLLRRMPKPTIAAIRGPAAGSGLLLAAACDLRIASVTARFKLAFASAGRCGDPGGSFLLTRLLGSAKARELYLLDDKFDANAALAMGLVNRVVDDEALDDESVVLAERLAKGPTAAFAAMKRNLNNAETSAFEETMALEALANAQLSLSHDGKEAALAFMEKRAPQFRGY</sequence>
<dbReference type="InterPro" id="IPR029045">
    <property type="entry name" value="ClpP/crotonase-like_dom_sf"/>
</dbReference>
<accession>U2ZWU2</accession>
<dbReference type="CDD" id="cd06558">
    <property type="entry name" value="crotonase-like"/>
    <property type="match status" value="1"/>
</dbReference>
<gene>
    <name evidence="2" type="ORF">NT2_06_02590</name>
</gene>